<dbReference type="InterPro" id="IPR015943">
    <property type="entry name" value="WD40/YVTN_repeat-like_dom_sf"/>
</dbReference>
<organism evidence="1 2">
    <name type="scientific">Thelephora terrestris</name>
    <dbReference type="NCBI Taxonomy" id="56493"/>
    <lineage>
        <taxon>Eukaryota</taxon>
        <taxon>Fungi</taxon>
        <taxon>Dikarya</taxon>
        <taxon>Basidiomycota</taxon>
        <taxon>Agaricomycotina</taxon>
        <taxon>Agaricomycetes</taxon>
        <taxon>Thelephorales</taxon>
        <taxon>Thelephoraceae</taxon>
        <taxon>Thelephora</taxon>
    </lineage>
</organism>
<comment type="caution">
    <text evidence="1">The sequence shown here is derived from an EMBL/GenBank/DDBJ whole genome shotgun (WGS) entry which is preliminary data.</text>
</comment>
<protein>
    <submittedName>
        <fullName evidence="1">WD repeat-containing protein 8</fullName>
    </submittedName>
</protein>
<dbReference type="SUPFAM" id="SSF69322">
    <property type="entry name" value="Tricorn protease domain 2"/>
    <property type="match status" value="1"/>
</dbReference>
<evidence type="ECO:0000313" key="1">
    <source>
        <dbReference type="EMBL" id="KAF9787193.1"/>
    </source>
</evidence>
<proteinExistence type="predicted"/>
<reference evidence="1" key="1">
    <citation type="journal article" date="2020" name="Nat. Commun.">
        <title>Large-scale genome sequencing of mycorrhizal fungi provides insights into the early evolution of symbiotic traits.</title>
        <authorList>
            <person name="Miyauchi S."/>
            <person name="Kiss E."/>
            <person name="Kuo A."/>
            <person name="Drula E."/>
            <person name="Kohler A."/>
            <person name="Sanchez-Garcia M."/>
            <person name="Morin E."/>
            <person name="Andreopoulos B."/>
            <person name="Barry K.W."/>
            <person name="Bonito G."/>
            <person name="Buee M."/>
            <person name="Carver A."/>
            <person name="Chen C."/>
            <person name="Cichocki N."/>
            <person name="Clum A."/>
            <person name="Culley D."/>
            <person name="Crous P.W."/>
            <person name="Fauchery L."/>
            <person name="Girlanda M."/>
            <person name="Hayes R.D."/>
            <person name="Keri Z."/>
            <person name="LaButti K."/>
            <person name="Lipzen A."/>
            <person name="Lombard V."/>
            <person name="Magnuson J."/>
            <person name="Maillard F."/>
            <person name="Murat C."/>
            <person name="Nolan M."/>
            <person name="Ohm R.A."/>
            <person name="Pangilinan J."/>
            <person name="Pereira M.F."/>
            <person name="Perotto S."/>
            <person name="Peter M."/>
            <person name="Pfister S."/>
            <person name="Riley R."/>
            <person name="Sitrit Y."/>
            <person name="Stielow J.B."/>
            <person name="Szollosi G."/>
            <person name="Zifcakova L."/>
            <person name="Stursova M."/>
            <person name="Spatafora J.W."/>
            <person name="Tedersoo L."/>
            <person name="Vaario L.M."/>
            <person name="Yamada A."/>
            <person name="Yan M."/>
            <person name="Wang P."/>
            <person name="Xu J."/>
            <person name="Bruns T."/>
            <person name="Baldrian P."/>
            <person name="Vilgalys R."/>
            <person name="Dunand C."/>
            <person name="Henrissat B."/>
            <person name="Grigoriev I.V."/>
            <person name="Hibbett D."/>
            <person name="Nagy L.G."/>
            <person name="Martin F.M."/>
        </authorList>
    </citation>
    <scope>NUCLEOTIDE SEQUENCE</scope>
    <source>
        <strain evidence="1">UH-Tt-Lm1</strain>
    </source>
</reference>
<dbReference type="AlphaFoldDB" id="A0A9P6HHR7"/>
<dbReference type="Gene3D" id="2.130.10.10">
    <property type="entry name" value="YVTN repeat-like/Quinoprotein amine dehydrogenase"/>
    <property type="match status" value="1"/>
</dbReference>
<gene>
    <name evidence="1" type="ORF">BJ322DRAFT_1002835</name>
</gene>
<dbReference type="InterPro" id="IPR052778">
    <property type="entry name" value="Centrosome-WD_assoc"/>
</dbReference>
<reference evidence="1" key="2">
    <citation type="submission" date="2020-11" db="EMBL/GenBank/DDBJ databases">
        <authorList>
            <consortium name="DOE Joint Genome Institute"/>
            <person name="Kuo A."/>
            <person name="Miyauchi S."/>
            <person name="Kiss E."/>
            <person name="Drula E."/>
            <person name="Kohler A."/>
            <person name="Sanchez-Garcia M."/>
            <person name="Andreopoulos B."/>
            <person name="Barry K.W."/>
            <person name="Bonito G."/>
            <person name="Buee M."/>
            <person name="Carver A."/>
            <person name="Chen C."/>
            <person name="Cichocki N."/>
            <person name="Clum A."/>
            <person name="Culley D."/>
            <person name="Crous P.W."/>
            <person name="Fauchery L."/>
            <person name="Girlanda M."/>
            <person name="Hayes R."/>
            <person name="Keri Z."/>
            <person name="Labutti K."/>
            <person name="Lipzen A."/>
            <person name="Lombard V."/>
            <person name="Magnuson J."/>
            <person name="Maillard F."/>
            <person name="Morin E."/>
            <person name="Murat C."/>
            <person name="Nolan M."/>
            <person name="Ohm R."/>
            <person name="Pangilinan J."/>
            <person name="Pereira M."/>
            <person name="Perotto S."/>
            <person name="Peter M."/>
            <person name="Riley R."/>
            <person name="Sitrit Y."/>
            <person name="Stielow B."/>
            <person name="Szollosi G."/>
            <person name="Zifcakova L."/>
            <person name="Stursova M."/>
            <person name="Spatafora J.W."/>
            <person name="Tedersoo L."/>
            <person name="Vaario L.-M."/>
            <person name="Yamada A."/>
            <person name="Yan M."/>
            <person name="Wang P."/>
            <person name="Xu J."/>
            <person name="Bruns T."/>
            <person name="Baldrian P."/>
            <person name="Vilgalys R."/>
            <person name="Henrissat B."/>
            <person name="Grigoriev I.V."/>
            <person name="Hibbett D."/>
            <person name="Nagy L.G."/>
            <person name="Martin F.M."/>
        </authorList>
    </citation>
    <scope>NUCLEOTIDE SEQUENCE</scope>
    <source>
        <strain evidence="1">UH-Tt-Lm1</strain>
    </source>
</reference>
<dbReference type="InterPro" id="IPR001680">
    <property type="entry name" value="WD40_rpt"/>
</dbReference>
<evidence type="ECO:0000313" key="2">
    <source>
        <dbReference type="Proteomes" id="UP000736335"/>
    </source>
</evidence>
<dbReference type="PANTHER" id="PTHR16220">
    <property type="entry name" value="WD REPEAT PROTEIN 8-RELATED"/>
    <property type="match status" value="1"/>
</dbReference>
<dbReference type="GO" id="GO:1990811">
    <property type="term" value="C:MWP complex"/>
    <property type="evidence" value="ECO:0007669"/>
    <property type="project" value="TreeGrafter"/>
</dbReference>
<dbReference type="SUPFAM" id="SSF50978">
    <property type="entry name" value="WD40 repeat-like"/>
    <property type="match status" value="1"/>
</dbReference>
<sequence length="461" mass="51918">MDFTQAYKQSNFLVEFSKGAQWILTAVDDRLIVRRADSFLIERTWLVESAPIAHIGWSWDSEYVFGASSKPGVVNVFKITDETWNARIVAGVEGLARVEWAPDGRSILCFSEWGLRVTIWSLTTGTATYIQFPIHPDKGYCYRSDGRYFILAERHKSKDTIGVYDTADGYRVVKHFPVPTSCLASISLAPTGNYLAVWEGSLEYKLYIYTLAGTLQGSFSPTEDTGFGIRCAAWHPTGAYLAVGGWDEKIYILDNLTWKPVTVFEFQARVPPNVNVWREPVGWLEATHGRGFLSYERPKVTWLPTRKPDLTKPKPKIGTVQLEWNKTGSLLLARYENAPTVVHIYEFPYTLSKEINLNLTDVPRLRSILIQQQPVVQASWNPVRKGVLSLCSGSSSVYTWSDEWVGEDGEEEMAECVGVPASRFESKGIRWSPDGKGMALLDKDTFCCAFEVTESDAPEDQ</sequence>
<dbReference type="SMART" id="SM00320">
    <property type="entry name" value="WD40"/>
    <property type="match status" value="2"/>
</dbReference>
<dbReference type="OrthoDB" id="308690at2759"/>
<dbReference type="Pfam" id="PF00400">
    <property type="entry name" value="WD40"/>
    <property type="match status" value="1"/>
</dbReference>
<dbReference type="GO" id="GO:0005815">
    <property type="term" value="C:microtubule organizing center"/>
    <property type="evidence" value="ECO:0007669"/>
    <property type="project" value="TreeGrafter"/>
</dbReference>
<dbReference type="EMBL" id="WIUZ02000005">
    <property type="protein sequence ID" value="KAF9787193.1"/>
    <property type="molecule type" value="Genomic_DNA"/>
</dbReference>
<keyword evidence="2" id="KW-1185">Reference proteome</keyword>
<dbReference type="Proteomes" id="UP000736335">
    <property type="component" value="Unassembled WGS sequence"/>
</dbReference>
<dbReference type="GO" id="GO:1990810">
    <property type="term" value="P:microtubule anchoring at mitotic spindle pole body"/>
    <property type="evidence" value="ECO:0007669"/>
    <property type="project" value="TreeGrafter"/>
</dbReference>
<name>A0A9P6HHR7_9AGAM</name>
<dbReference type="PANTHER" id="PTHR16220:SF0">
    <property type="entry name" value="WD REPEAT-CONTAINING PROTEIN WRAP73"/>
    <property type="match status" value="1"/>
</dbReference>
<dbReference type="InterPro" id="IPR036322">
    <property type="entry name" value="WD40_repeat_dom_sf"/>
</dbReference>
<accession>A0A9P6HHR7</accession>